<accession>A0AAV6SMY6</accession>
<sequence length="83" mass="8962">MWCGVQQELKITVVDTFIFCCFHQNRRAYGRGGGGGNRGRAERPLESGIRGVEMEGDSGRTFILGHSSAQGLAGDGMEWAADV</sequence>
<keyword evidence="2" id="KW-1185">Reference proteome</keyword>
<name>A0AAV6SMY6_SOLSE</name>
<dbReference type="EMBL" id="JAGKHQ010000003">
    <property type="protein sequence ID" value="KAG7519415.1"/>
    <property type="molecule type" value="Genomic_DNA"/>
</dbReference>
<organism evidence="1 2">
    <name type="scientific">Solea senegalensis</name>
    <name type="common">Senegalese sole</name>
    <dbReference type="NCBI Taxonomy" id="28829"/>
    <lineage>
        <taxon>Eukaryota</taxon>
        <taxon>Metazoa</taxon>
        <taxon>Chordata</taxon>
        <taxon>Craniata</taxon>
        <taxon>Vertebrata</taxon>
        <taxon>Euteleostomi</taxon>
        <taxon>Actinopterygii</taxon>
        <taxon>Neopterygii</taxon>
        <taxon>Teleostei</taxon>
        <taxon>Neoteleostei</taxon>
        <taxon>Acanthomorphata</taxon>
        <taxon>Carangaria</taxon>
        <taxon>Pleuronectiformes</taxon>
        <taxon>Pleuronectoidei</taxon>
        <taxon>Soleidae</taxon>
        <taxon>Solea</taxon>
    </lineage>
</organism>
<evidence type="ECO:0000313" key="1">
    <source>
        <dbReference type="EMBL" id="KAG7519415.1"/>
    </source>
</evidence>
<proteinExistence type="predicted"/>
<comment type="caution">
    <text evidence="1">The sequence shown here is derived from an EMBL/GenBank/DDBJ whole genome shotgun (WGS) entry which is preliminary data.</text>
</comment>
<feature type="non-terminal residue" evidence="1">
    <location>
        <position position="83"/>
    </location>
</feature>
<dbReference type="AlphaFoldDB" id="A0AAV6SMY6"/>
<reference evidence="1 2" key="1">
    <citation type="journal article" date="2021" name="Sci. Rep.">
        <title>Chromosome anchoring in Senegalese sole (Solea senegalensis) reveals sex-associated markers and genome rearrangements in flatfish.</title>
        <authorList>
            <person name="Guerrero-Cozar I."/>
            <person name="Gomez-Garrido J."/>
            <person name="Berbel C."/>
            <person name="Martinez-Blanch J.F."/>
            <person name="Alioto T."/>
            <person name="Claros M.G."/>
            <person name="Gagnaire P.A."/>
            <person name="Manchado M."/>
        </authorList>
    </citation>
    <scope>NUCLEOTIDE SEQUENCE [LARGE SCALE GENOMIC DNA]</scope>
    <source>
        <strain evidence="1">Sse05_10M</strain>
    </source>
</reference>
<gene>
    <name evidence="1" type="ORF">JOB18_008245</name>
</gene>
<dbReference type="Proteomes" id="UP000693946">
    <property type="component" value="Linkage Group LG11"/>
</dbReference>
<evidence type="ECO:0000313" key="2">
    <source>
        <dbReference type="Proteomes" id="UP000693946"/>
    </source>
</evidence>
<protein>
    <submittedName>
        <fullName evidence="1">Uncharacterized protein</fullName>
    </submittedName>
</protein>